<feature type="transmembrane region" description="Helical" evidence="1">
    <location>
        <begin position="193"/>
        <end position="213"/>
    </location>
</feature>
<sequence>MKRSTLNVTFAVGFLAIAIAILVARANPATSYEASIYTGTPTVTWIAFAFALAIAASTALTCRGREQGYGIALGGTAVTAIVGLPVIRNYRFSGKGDALTHLGWTRDIIDGSLAPHELFYPGFHAISTVFHYVGGVPIERGMLFVVAIAFLPFVLFVPLVVREMGGNGMAIGVAAIVSWMVLPINNIATHMGIHTNSNALFLVPVVIFAFLAYLRRRATIERLPFGLSPFSLLIYVTGIGLLFMHPQQMINVVVLIAAVTGVQYLARRRYDDHPMLDHPTTYAHTTVLGVIFTVWAASNARFRGAVEGLVSGVFAEDVGGSAEVDQAEASLGEVGGSLGELFVTMFLDLALISLAVGLFILLVWLGRTRLDPETKSFVNYFAIALIPLTGMFFIYFVGTPTMAFRQIGFIAIILTILAGVGIARAIDALSGVITVPGGTAVAALLLGACLVLGLMTVFASPIIYNPGQHITDQQFNGYETTMEHGDEDVPLVGLGYDPYRYDHGINGVEGQESLSAATTASGTVEPDEFEEGNFSGAYGGVDYNFIVTEFDTTRELEVYQELHHSEAALEALEKDSSTNKVISNDEFRMYNVQGDD</sequence>
<feature type="transmembrane region" description="Helical" evidence="1">
    <location>
        <begin position="438"/>
        <end position="464"/>
    </location>
</feature>
<feature type="transmembrane region" description="Helical" evidence="1">
    <location>
        <begin position="42"/>
        <end position="62"/>
    </location>
</feature>
<feature type="transmembrane region" description="Helical" evidence="1">
    <location>
        <begin position="69"/>
        <end position="87"/>
    </location>
</feature>
<accession>A0A1G9FLN9</accession>
<feature type="transmembrane region" description="Helical" evidence="1">
    <location>
        <begin position="341"/>
        <end position="365"/>
    </location>
</feature>
<evidence type="ECO:0000256" key="1">
    <source>
        <dbReference type="SAM" id="Phobius"/>
    </source>
</evidence>
<dbReference type="OrthoDB" id="137309at2157"/>
<dbReference type="AlphaFoldDB" id="A0A1G9FLN9"/>
<feature type="transmembrane region" description="Helical" evidence="1">
    <location>
        <begin position="279"/>
        <end position="297"/>
    </location>
</feature>
<keyword evidence="1" id="KW-0472">Membrane</keyword>
<dbReference type="RefSeq" id="WP_090311390.1">
    <property type="nucleotide sequence ID" value="NZ_FNFE01000008.1"/>
</dbReference>
<keyword evidence="3" id="KW-1185">Reference proteome</keyword>
<organism evidence="2 3">
    <name type="scientific">Natronorubrum texcoconense</name>
    <dbReference type="NCBI Taxonomy" id="1095776"/>
    <lineage>
        <taxon>Archaea</taxon>
        <taxon>Methanobacteriati</taxon>
        <taxon>Methanobacteriota</taxon>
        <taxon>Stenosarchaea group</taxon>
        <taxon>Halobacteria</taxon>
        <taxon>Halobacteriales</taxon>
        <taxon>Natrialbaceae</taxon>
        <taxon>Natronorubrum</taxon>
    </lineage>
</organism>
<dbReference type="Proteomes" id="UP000198882">
    <property type="component" value="Unassembled WGS sequence"/>
</dbReference>
<keyword evidence="1" id="KW-0812">Transmembrane</keyword>
<evidence type="ECO:0000313" key="2">
    <source>
        <dbReference type="EMBL" id="SDK89304.1"/>
    </source>
</evidence>
<keyword evidence="1" id="KW-1133">Transmembrane helix</keyword>
<feature type="transmembrane region" description="Helical" evidence="1">
    <location>
        <begin position="225"/>
        <end position="243"/>
    </location>
</feature>
<name>A0A1G9FLN9_9EURY</name>
<feature type="transmembrane region" description="Helical" evidence="1">
    <location>
        <begin position="377"/>
        <end position="397"/>
    </location>
</feature>
<evidence type="ECO:0000313" key="3">
    <source>
        <dbReference type="Proteomes" id="UP000198882"/>
    </source>
</evidence>
<feature type="transmembrane region" description="Helical" evidence="1">
    <location>
        <begin position="168"/>
        <end position="187"/>
    </location>
</feature>
<protein>
    <submittedName>
        <fullName evidence="2">Uncharacterized protein</fullName>
    </submittedName>
</protein>
<dbReference type="EMBL" id="FNFE01000008">
    <property type="protein sequence ID" value="SDK89304.1"/>
    <property type="molecule type" value="Genomic_DNA"/>
</dbReference>
<reference evidence="3" key="1">
    <citation type="submission" date="2016-10" db="EMBL/GenBank/DDBJ databases">
        <authorList>
            <person name="Varghese N."/>
            <person name="Submissions S."/>
        </authorList>
    </citation>
    <scope>NUCLEOTIDE SEQUENCE [LARGE SCALE GENOMIC DNA]</scope>
    <source>
        <strain evidence="3">B4,CECT 8067,JCM 17497</strain>
    </source>
</reference>
<feature type="transmembrane region" description="Helical" evidence="1">
    <location>
        <begin position="249"/>
        <end position="267"/>
    </location>
</feature>
<gene>
    <name evidence="2" type="ORF">SAMN04515672_4192</name>
</gene>
<feature type="transmembrane region" description="Helical" evidence="1">
    <location>
        <begin position="141"/>
        <end position="161"/>
    </location>
</feature>
<proteinExistence type="predicted"/>
<feature type="transmembrane region" description="Helical" evidence="1">
    <location>
        <begin position="403"/>
        <end position="426"/>
    </location>
</feature>